<keyword evidence="5" id="KW-0418">Kinase</keyword>
<keyword evidence="11" id="KW-1185">Reference proteome</keyword>
<dbReference type="Gene3D" id="3.30.450.40">
    <property type="match status" value="1"/>
</dbReference>
<dbReference type="Gene3D" id="3.30.565.10">
    <property type="entry name" value="Histidine kinase-like ATPase, C-terminal domain"/>
    <property type="match status" value="1"/>
</dbReference>
<feature type="transmembrane region" description="Helical" evidence="8">
    <location>
        <begin position="38"/>
        <end position="60"/>
    </location>
</feature>
<dbReference type="InterPro" id="IPR003018">
    <property type="entry name" value="GAF"/>
</dbReference>
<dbReference type="RefSeq" id="WP_207290514.1">
    <property type="nucleotide sequence ID" value="NZ_CP071462.1"/>
</dbReference>
<feature type="transmembrane region" description="Helical" evidence="8">
    <location>
        <begin position="105"/>
        <end position="125"/>
    </location>
</feature>
<feature type="region of interest" description="Disordered" evidence="7">
    <location>
        <begin position="442"/>
        <end position="474"/>
    </location>
</feature>
<dbReference type="SMART" id="SM00388">
    <property type="entry name" value="HisKA"/>
    <property type="match status" value="1"/>
</dbReference>
<dbReference type="GO" id="GO:0000155">
    <property type="term" value="F:phosphorelay sensor kinase activity"/>
    <property type="evidence" value="ECO:0007669"/>
    <property type="project" value="InterPro"/>
</dbReference>
<name>A0A8A2VHH0_9EURY</name>
<dbReference type="KEGG" id="hakz:J0X25_07525"/>
<keyword evidence="3" id="KW-0597">Phosphoprotein</keyword>
<feature type="transmembrane region" description="Helical" evidence="8">
    <location>
        <begin position="72"/>
        <end position="99"/>
    </location>
</feature>
<evidence type="ECO:0000256" key="5">
    <source>
        <dbReference type="ARBA" id="ARBA00022777"/>
    </source>
</evidence>
<dbReference type="InterPro" id="IPR004358">
    <property type="entry name" value="Sig_transdc_His_kin-like_C"/>
</dbReference>
<dbReference type="Proteomes" id="UP000663203">
    <property type="component" value="Chromosome"/>
</dbReference>
<dbReference type="PROSITE" id="PS50109">
    <property type="entry name" value="HIS_KIN"/>
    <property type="match status" value="1"/>
</dbReference>
<comment type="catalytic activity">
    <reaction evidence="1">
        <text>ATP + protein L-histidine = ADP + protein N-phospho-L-histidine.</text>
        <dbReference type="EC" id="2.7.13.3"/>
    </reaction>
</comment>
<evidence type="ECO:0000256" key="2">
    <source>
        <dbReference type="ARBA" id="ARBA00012438"/>
    </source>
</evidence>
<evidence type="ECO:0000256" key="6">
    <source>
        <dbReference type="ARBA" id="ARBA00023012"/>
    </source>
</evidence>
<dbReference type="SMART" id="SM00065">
    <property type="entry name" value="GAF"/>
    <property type="match status" value="1"/>
</dbReference>
<dbReference type="InterPro" id="IPR036890">
    <property type="entry name" value="HATPase_C_sf"/>
</dbReference>
<dbReference type="InterPro" id="IPR003661">
    <property type="entry name" value="HisK_dim/P_dom"/>
</dbReference>
<dbReference type="SUPFAM" id="SSF55781">
    <property type="entry name" value="GAF domain-like"/>
    <property type="match status" value="1"/>
</dbReference>
<dbReference type="EMBL" id="CP071462">
    <property type="protein sequence ID" value="QSX00797.1"/>
    <property type="molecule type" value="Genomic_DNA"/>
</dbReference>
<sequence length="559" mass="60733">MSGVSNRLAGGILVAAGLFLSLFHLATAVGLRTTSVPLLVTVPPLVLSLGLIGAGALLARERLLPGRFAGRLLAWTCAGVLALTALAAWLFAATVVSGFSLLDPLTAMLNVSTFGALVGLLVGVYDARGTDRQRSIEQLNRINDTLRIATRELVNKTERSALERAVCERLSESDPYEAVWIGRYDEANARVRPAAWSGFDDEYFESIEITVDDSPTGNGPGGRAIKRREMQCVPNVFEDPTMEPWWDLLEWHGVQSLAVVPVGHGDTVYGFFSIYADRQNVFDDHERTVLTELGETIGHAIATIETRERLAERERELARQNERLDAFAGVVSHDLRNPLNVASGNLELAREERDDEYLSEVSDALARMDALIGDLLTLARQGELVDEFDRVPFRPLVESAWSTAGSSAATLRIEGDPGVISCDRDRLRQLLENLFRNCVEHGSTGSRPQADDSVEHGSANDRPAADEDSGDPGVTVTVRRTNAGFVVEDDGPGIPADRREAVFEMGYTTNAEGTGFGLNIVRSIAEAHGWDVSVDESAADGARFEFSGVEPVESEQSAR</sequence>
<dbReference type="PANTHER" id="PTHR43711">
    <property type="entry name" value="TWO-COMPONENT HISTIDINE KINASE"/>
    <property type="match status" value="1"/>
</dbReference>
<evidence type="ECO:0000256" key="7">
    <source>
        <dbReference type="SAM" id="MobiDB-lite"/>
    </source>
</evidence>
<evidence type="ECO:0000256" key="4">
    <source>
        <dbReference type="ARBA" id="ARBA00022679"/>
    </source>
</evidence>
<dbReference type="AlphaFoldDB" id="A0A8A2VHH0"/>
<evidence type="ECO:0000256" key="3">
    <source>
        <dbReference type="ARBA" id="ARBA00022553"/>
    </source>
</evidence>
<dbReference type="SMART" id="SM00387">
    <property type="entry name" value="HATPase_c"/>
    <property type="match status" value="1"/>
</dbReference>
<dbReference type="EC" id="2.7.13.3" evidence="2"/>
<dbReference type="InterPro" id="IPR029016">
    <property type="entry name" value="GAF-like_dom_sf"/>
</dbReference>
<dbReference type="InterPro" id="IPR005467">
    <property type="entry name" value="His_kinase_dom"/>
</dbReference>
<dbReference type="PRINTS" id="PR00344">
    <property type="entry name" value="BCTRLSENSOR"/>
</dbReference>
<dbReference type="InterPro" id="IPR050736">
    <property type="entry name" value="Sensor_HK_Regulatory"/>
</dbReference>
<dbReference type="Pfam" id="PF13185">
    <property type="entry name" value="GAF_2"/>
    <property type="match status" value="1"/>
</dbReference>
<dbReference type="SUPFAM" id="SSF55874">
    <property type="entry name" value="ATPase domain of HSP90 chaperone/DNA topoisomerase II/histidine kinase"/>
    <property type="match status" value="1"/>
</dbReference>
<dbReference type="SUPFAM" id="SSF47384">
    <property type="entry name" value="Homodimeric domain of signal transducing histidine kinase"/>
    <property type="match status" value="1"/>
</dbReference>
<accession>A0A8A2VHH0</accession>
<keyword evidence="8" id="KW-0812">Transmembrane</keyword>
<keyword evidence="8" id="KW-0472">Membrane</keyword>
<dbReference type="CDD" id="cd00075">
    <property type="entry name" value="HATPase"/>
    <property type="match status" value="1"/>
</dbReference>
<evidence type="ECO:0000313" key="10">
    <source>
        <dbReference type="EMBL" id="QSX00797.1"/>
    </source>
</evidence>
<dbReference type="CDD" id="cd00082">
    <property type="entry name" value="HisKA"/>
    <property type="match status" value="1"/>
</dbReference>
<evidence type="ECO:0000256" key="8">
    <source>
        <dbReference type="SAM" id="Phobius"/>
    </source>
</evidence>
<dbReference type="InterPro" id="IPR036097">
    <property type="entry name" value="HisK_dim/P_sf"/>
</dbReference>
<gene>
    <name evidence="10" type="ORF">J0X25_07525</name>
</gene>
<evidence type="ECO:0000259" key="9">
    <source>
        <dbReference type="PROSITE" id="PS50109"/>
    </source>
</evidence>
<reference evidence="10 11" key="1">
    <citation type="submission" date="2021-03" db="EMBL/GenBank/DDBJ databases">
        <title>Haloterrigena longa sp. nov. and Haloterrigena limicola sp. nov., extremely halophilic archaea isolated from a salt lake.</title>
        <authorList>
            <person name="Henglin C."/>
        </authorList>
    </citation>
    <scope>NUCLEOTIDE SEQUENCE [LARGE SCALE GENOMIC DNA]</scope>
    <source>
        <strain evidence="10 11">KZCA68</strain>
    </source>
</reference>
<dbReference type="GeneID" id="63187144"/>
<dbReference type="Pfam" id="PF00512">
    <property type="entry name" value="HisKA"/>
    <property type="match status" value="1"/>
</dbReference>
<proteinExistence type="predicted"/>
<keyword evidence="4" id="KW-0808">Transferase</keyword>
<dbReference type="PANTHER" id="PTHR43711:SF1">
    <property type="entry name" value="HISTIDINE KINASE 1"/>
    <property type="match status" value="1"/>
</dbReference>
<organism evidence="10 11">
    <name type="scientific">Haloterrigena alkaliphila</name>
    <dbReference type="NCBI Taxonomy" id="2816475"/>
    <lineage>
        <taxon>Archaea</taxon>
        <taxon>Methanobacteriati</taxon>
        <taxon>Methanobacteriota</taxon>
        <taxon>Stenosarchaea group</taxon>
        <taxon>Halobacteria</taxon>
        <taxon>Halobacteriales</taxon>
        <taxon>Natrialbaceae</taxon>
        <taxon>Haloterrigena</taxon>
    </lineage>
</organism>
<keyword evidence="6" id="KW-0902">Two-component regulatory system</keyword>
<feature type="compositionally biased region" description="Basic and acidic residues" evidence="7">
    <location>
        <begin position="449"/>
        <end position="465"/>
    </location>
</feature>
<protein>
    <recommendedName>
        <fullName evidence="2">histidine kinase</fullName>
        <ecNumber evidence="2">2.7.13.3</ecNumber>
    </recommendedName>
</protein>
<feature type="domain" description="Histidine kinase" evidence="9">
    <location>
        <begin position="330"/>
        <end position="547"/>
    </location>
</feature>
<dbReference type="InterPro" id="IPR003594">
    <property type="entry name" value="HATPase_dom"/>
</dbReference>
<keyword evidence="8" id="KW-1133">Transmembrane helix</keyword>
<dbReference type="Pfam" id="PF02518">
    <property type="entry name" value="HATPase_c"/>
    <property type="match status" value="1"/>
</dbReference>
<evidence type="ECO:0000313" key="11">
    <source>
        <dbReference type="Proteomes" id="UP000663203"/>
    </source>
</evidence>
<dbReference type="Gene3D" id="1.10.287.130">
    <property type="match status" value="1"/>
</dbReference>
<evidence type="ECO:0000256" key="1">
    <source>
        <dbReference type="ARBA" id="ARBA00000085"/>
    </source>
</evidence>